<dbReference type="InterPro" id="IPR002347">
    <property type="entry name" value="SDR_fam"/>
</dbReference>
<sequence length="255" mass="26382">MGMATSFSVSGQKVLITGASRGIGRALALAFSGGGAAVIAAARDTRKLENLQQEIVATGGECTVVSMDVADLQSITAAFRFIEGEFGALDVLVNNAGVERLKGSLEVDEATWDAIVDVNLKGAFFCAQGAAKLMLGKGGSILNLCSLTSAVGVPGAVPYGSSKSGLLGMTRGLATEWAPLGIRVNAIGPGYFETDMTQVFYDDPQWQNTMRQKVPLGRLGRLDDLSGAAIFLSSAAASYITGQVLYVDGGYLAGI</sequence>
<reference evidence="2 3" key="1">
    <citation type="journal article" date="2020" name="Insects">
        <title>Bacteria Belonging to Pseudomonas typographi sp. nov. from the Bark Beetle Ips typographus Have Genomic Potential to Aid in the Host Ecology.</title>
        <authorList>
            <person name="Peral-Aranega E."/>
            <person name="Saati-Santamaria Z."/>
            <person name="Kolarik M."/>
            <person name="Rivas R."/>
            <person name="Garcia-Fraile P."/>
        </authorList>
    </citation>
    <scope>NUCLEOTIDE SEQUENCE [LARGE SCALE GENOMIC DNA]</scope>
    <source>
        <strain evidence="2 3">CA3A</strain>
    </source>
</reference>
<dbReference type="PRINTS" id="PR00080">
    <property type="entry name" value="SDRFAMILY"/>
</dbReference>
<dbReference type="InterPro" id="IPR020904">
    <property type="entry name" value="Sc_DH/Rdtase_CS"/>
</dbReference>
<gene>
    <name evidence="2" type="ORF">HAQ05_14415</name>
</gene>
<dbReference type="Proteomes" id="UP000805841">
    <property type="component" value="Unassembled WGS sequence"/>
</dbReference>
<proteinExistence type="inferred from homology"/>
<accession>A0ABR7Z3C4</accession>
<name>A0ABR7Z3C4_9PSED</name>
<evidence type="ECO:0000256" key="1">
    <source>
        <dbReference type="ARBA" id="ARBA00006484"/>
    </source>
</evidence>
<evidence type="ECO:0000313" key="2">
    <source>
        <dbReference type="EMBL" id="MBD1599887.1"/>
    </source>
</evidence>
<dbReference type="Pfam" id="PF13561">
    <property type="entry name" value="adh_short_C2"/>
    <property type="match status" value="1"/>
</dbReference>
<dbReference type="PRINTS" id="PR00081">
    <property type="entry name" value="GDHRDH"/>
</dbReference>
<dbReference type="PANTHER" id="PTHR42760">
    <property type="entry name" value="SHORT-CHAIN DEHYDROGENASES/REDUCTASES FAMILY MEMBER"/>
    <property type="match status" value="1"/>
</dbReference>
<organism evidence="2 3">
    <name type="scientific">Pseudomonas typographi</name>
    <dbReference type="NCBI Taxonomy" id="2715964"/>
    <lineage>
        <taxon>Bacteria</taxon>
        <taxon>Pseudomonadati</taxon>
        <taxon>Pseudomonadota</taxon>
        <taxon>Gammaproteobacteria</taxon>
        <taxon>Pseudomonadales</taxon>
        <taxon>Pseudomonadaceae</taxon>
        <taxon>Pseudomonas</taxon>
    </lineage>
</organism>
<evidence type="ECO:0000313" key="3">
    <source>
        <dbReference type="Proteomes" id="UP000805841"/>
    </source>
</evidence>
<protein>
    <submittedName>
        <fullName evidence="2">SDR family oxidoreductase</fullName>
    </submittedName>
</protein>
<dbReference type="PROSITE" id="PS00061">
    <property type="entry name" value="ADH_SHORT"/>
    <property type="match status" value="1"/>
</dbReference>
<dbReference type="EMBL" id="JAAOCA010000017">
    <property type="protein sequence ID" value="MBD1599887.1"/>
    <property type="molecule type" value="Genomic_DNA"/>
</dbReference>
<comment type="caution">
    <text evidence="2">The sequence shown here is derived from an EMBL/GenBank/DDBJ whole genome shotgun (WGS) entry which is preliminary data.</text>
</comment>
<dbReference type="InterPro" id="IPR036291">
    <property type="entry name" value="NAD(P)-bd_dom_sf"/>
</dbReference>
<dbReference type="SUPFAM" id="SSF51735">
    <property type="entry name" value="NAD(P)-binding Rossmann-fold domains"/>
    <property type="match status" value="1"/>
</dbReference>
<keyword evidence="3" id="KW-1185">Reference proteome</keyword>
<dbReference type="Gene3D" id="3.40.50.720">
    <property type="entry name" value="NAD(P)-binding Rossmann-like Domain"/>
    <property type="match status" value="1"/>
</dbReference>
<comment type="similarity">
    <text evidence="1">Belongs to the short-chain dehydrogenases/reductases (SDR) family.</text>
</comment>
<dbReference type="NCBIfam" id="NF005559">
    <property type="entry name" value="PRK07231.1"/>
    <property type="match status" value="1"/>
</dbReference>